<reference evidence="2 3" key="1">
    <citation type="submission" date="2020-08" db="EMBL/GenBank/DDBJ databases">
        <title>Genome Sequencing of Nocardia wallacei strain FMUON74 and assembly.</title>
        <authorList>
            <person name="Toyokawa M."/>
            <person name="Uesaka K."/>
        </authorList>
    </citation>
    <scope>NUCLEOTIDE SEQUENCE [LARGE SCALE GENOMIC DNA]</scope>
    <source>
        <strain evidence="2 3">FMUON74</strain>
        <plasmid evidence="2 3">pFMUON74</plasmid>
    </source>
</reference>
<evidence type="ECO:0000313" key="2">
    <source>
        <dbReference type="EMBL" id="BCK59460.1"/>
    </source>
</evidence>
<name>A0A7G1KW22_9NOCA</name>
<geneLocation type="plasmid" evidence="2 3">
    <name>pFMUON74</name>
</geneLocation>
<feature type="compositionally biased region" description="Basic residues" evidence="1">
    <location>
        <begin position="53"/>
        <end position="63"/>
    </location>
</feature>
<feature type="compositionally biased region" description="Gly residues" evidence="1">
    <location>
        <begin position="99"/>
        <end position="119"/>
    </location>
</feature>
<proteinExistence type="predicted"/>
<evidence type="ECO:0000256" key="1">
    <source>
        <dbReference type="SAM" id="MobiDB-lite"/>
    </source>
</evidence>
<gene>
    <name evidence="2" type="ORF">NWFMUON74_72320</name>
</gene>
<feature type="compositionally biased region" description="Basic and acidic residues" evidence="1">
    <location>
        <begin position="27"/>
        <end position="42"/>
    </location>
</feature>
<sequence>MSVDTIPDAEMRATGLDSKAAAVGAADMRRLQEKPPLERCEIHMTSATDATRQRRRLNGRRRRSFEVVGEGAKLPSPTAERGPTDVGPGRRRRRTRQPPGGGRGRKGGGTPPWKGGAGVGKEPLHE</sequence>
<feature type="region of interest" description="Disordered" evidence="1">
    <location>
        <begin position="18"/>
        <end position="126"/>
    </location>
</feature>
<dbReference type="KEGG" id="nwl:NWFMUON74_72320"/>
<keyword evidence="2" id="KW-0614">Plasmid</keyword>
<dbReference type="AlphaFoldDB" id="A0A7G1KW22"/>
<evidence type="ECO:0000313" key="3">
    <source>
        <dbReference type="Proteomes" id="UP000516173"/>
    </source>
</evidence>
<protein>
    <submittedName>
        <fullName evidence="2">Uncharacterized protein</fullName>
    </submittedName>
</protein>
<organism evidence="2 3">
    <name type="scientific">Nocardia wallacei</name>
    <dbReference type="NCBI Taxonomy" id="480035"/>
    <lineage>
        <taxon>Bacteria</taxon>
        <taxon>Bacillati</taxon>
        <taxon>Actinomycetota</taxon>
        <taxon>Actinomycetes</taxon>
        <taxon>Mycobacteriales</taxon>
        <taxon>Nocardiaceae</taxon>
        <taxon>Nocardia</taxon>
    </lineage>
</organism>
<accession>A0A7G1KW22</accession>
<keyword evidence="3" id="KW-1185">Reference proteome</keyword>
<dbReference type="EMBL" id="AP023397">
    <property type="protein sequence ID" value="BCK59460.1"/>
    <property type="molecule type" value="Genomic_DNA"/>
</dbReference>
<dbReference type="Proteomes" id="UP000516173">
    <property type="component" value="Plasmid pFMUON74"/>
</dbReference>